<evidence type="ECO:0000256" key="10">
    <source>
        <dbReference type="ARBA" id="ARBA00023012"/>
    </source>
</evidence>
<dbReference type="EC" id="2.7.13.3" evidence="4"/>
<evidence type="ECO:0000259" key="15">
    <source>
        <dbReference type="PROSITE" id="PS50885"/>
    </source>
</evidence>
<dbReference type="EMBL" id="VFPE01000002">
    <property type="protein sequence ID" value="TQM27687.1"/>
    <property type="molecule type" value="Genomic_DNA"/>
</dbReference>
<evidence type="ECO:0000256" key="4">
    <source>
        <dbReference type="ARBA" id="ARBA00012438"/>
    </source>
</evidence>
<dbReference type="FunFam" id="1.10.287.130:FF:000001">
    <property type="entry name" value="Two-component sensor histidine kinase"/>
    <property type="match status" value="1"/>
</dbReference>
<dbReference type="Pfam" id="PF02518">
    <property type="entry name" value="HATPase_c"/>
    <property type="match status" value="1"/>
</dbReference>
<dbReference type="SUPFAM" id="SSF47384">
    <property type="entry name" value="Homodimeric domain of signal transducing histidine kinase"/>
    <property type="match status" value="1"/>
</dbReference>
<dbReference type="Gene3D" id="6.10.340.10">
    <property type="match status" value="1"/>
</dbReference>
<feature type="transmembrane region" description="Helical" evidence="13">
    <location>
        <begin position="35"/>
        <end position="62"/>
    </location>
</feature>
<dbReference type="AlphaFoldDB" id="A0A543F1G3"/>
<dbReference type="InterPro" id="IPR036097">
    <property type="entry name" value="HisK_dim/P_sf"/>
</dbReference>
<evidence type="ECO:0000256" key="11">
    <source>
        <dbReference type="ARBA" id="ARBA00023136"/>
    </source>
</evidence>
<dbReference type="SUPFAM" id="SSF55874">
    <property type="entry name" value="ATPase domain of HSP90 chaperone/DNA topoisomerase II/histidine kinase"/>
    <property type="match status" value="1"/>
</dbReference>
<dbReference type="SMART" id="SM00304">
    <property type="entry name" value="HAMP"/>
    <property type="match status" value="1"/>
</dbReference>
<keyword evidence="11 13" id="KW-0472">Membrane</keyword>
<keyword evidence="5" id="KW-0597">Phosphoprotein</keyword>
<feature type="domain" description="Histidine kinase" evidence="14">
    <location>
        <begin position="287"/>
        <end position="506"/>
    </location>
</feature>
<evidence type="ECO:0000256" key="6">
    <source>
        <dbReference type="ARBA" id="ARBA00022679"/>
    </source>
</evidence>
<dbReference type="Pfam" id="PF00512">
    <property type="entry name" value="HisKA"/>
    <property type="match status" value="1"/>
</dbReference>
<keyword evidence="6" id="KW-0808">Transferase</keyword>
<sequence length="513" mass="54342">MTTDTHEQIDAKPAAPAKPAKKARVRRPWTLQRKLIATVVSITSFILVLVAVATSAILAGVLEQQLNENVQSAARRAAVMLSAPGVSGMTAEQVLTEQPQLPGFFLAIDVPPNDANAAVTTSDGVVALDDAQMTQISSSLRGQHGQLVVTIDGLGTYRVEPLSSGGSVVALVGLSRDDVAATMTRMLTTIVLLTVGGLILLSVATAWTIRAGLAPLRAVADTAARVSNLKLDQGDVTIAERVPDAQADPRTEVGRVGSALNSLLDHVDESLTARQRNEERMRAFVADASHELRTPLASIRGYSELSLKALGRDHAATTIDTTEASLERIQAQSLRMTSLVEDLLLLARLDEGQELVYGSVDLTRLAIDAVGDVRTTGPDHEWVLDLGDEPVTIAGDMGRMQQVVTNLLANARTHTPAGTVVTVRVARDAGDAVLTVHDDGPGIDPAIKDELFERFARGDRSRARHTGGTGLGLSIARAIVDAHGGSIQVRSAPGDTTFEVRLPTRPADEVSSR</sequence>
<dbReference type="GO" id="GO:0005886">
    <property type="term" value="C:plasma membrane"/>
    <property type="evidence" value="ECO:0007669"/>
    <property type="project" value="UniProtKB-SubCell"/>
</dbReference>
<name>A0A543F1G3_9MICO</name>
<evidence type="ECO:0000256" key="8">
    <source>
        <dbReference type="ARBA" id="ARBA00022777"/>
    </source>
</evidence>
<dbReference type="InterPro" id="IPR005467">
    <property type="entry name" value="His_kinase_dom"/>
</dbReference>
<evidence type="ECO:0000256" key="13">
    <source>
        <dbReference type="SAM" id="Phobius"/>
    </source>
</evidence>
<comment type="caution">
    <text evidence="16">The sequence shown here is derived from an EMBL/GenBank/DDBJ whole genome shotgun (WGS) entry which is preliminary data.</text>
</comment>
<dbReference type="Gene3D" id="3.30.565.10">
    <property type="entry name" value="Histidine kinase-like ATPase, C-terminal domain"/>
    <property type="match status" value="1"/>
</dbReference>
<evidence type="ECO:0000256" key="5">
    <source>
        <dbReference type="ARBA" id="ARBA00022553"/>
    </source>
</evidence>
<keyword evidence="10" id="KW-0902">Two-component regulatory system</keyword>
<dbReference type="PANTHER" id="PTHR45436:SF5">
    <property type="entry name" value="SENSOR HISTIDINE KINASE TRCS"/>
    <property type="match status" value="1"/>
</dbReference>
<evidence type="ECO:0000256" key="9">
    <source>
        <dbReference type="ARBA" id="ARBA00022989"/>
    </source>
</evidence>
<dbReference type="PROSITE" id="PS50109">
    <property type="entry name" value="HIS_KIN"/>
    <property type="match status" value="1"/>
</dbReference>
<dbReference type="PROSITE" id="PS50885">
    <property type="entry name" value="HAMP"/>
    <property type="match status" value="1"/>
</dbReference>
<keyword evidence="17" id="KW-1185">Reference proteome</keyword>
<evidence type="ECO:0000256" key="12">
    <source>
        <dbReference type="SAM" id="MobiDB-lite"/>
    </source>
</evidence>
<dbReference type="InterPro" id="IPR003594">
    <property type="entry name" value="HATPase_dom"/>
</dbReference>
<dbReference type="PRINTS" id="PR00344">
    <property type="entry name" value="BCTRLSENSOR"/>
</dbReference>
<feature type="compositionally biased region" description="Basic and acidic residues" evidence="12">
    <location>
        <begin position="1"/>
        <end position="10"/>
    </location>
</feature>
<dbReference type="InterPro" id="IPR036890">
    <property type="entry name" value="HATPase_C_sf"/>
</dbReference>
<evidence type="ECO:0000256" key="7">
    <source>
        <dbReference type="ARBA" id="ARBA00022692"/>
    </source>
</evidence>
<keyword evidence="9 13" id="KW-1133">Transmembrane helix</keyword>
<dbReference type="Proteomes" id="UP000320235">
    <property type="component" value="Unassembled WGS sequence"/>
</dbReference>
<evidence type="ECO:0000256" key="2">
    <source>
        <dbReference type="ARBA" id="ARBA00001968"/>
    </source>
</evidence>
<dbReference type="InterPro" id="IPR003660">
    <property type="entry name" value="HAMP_dom"/>
</dbReference>
<evidence type="ECO:0000259" key="14">
    <source>
        <dbReference type="PROSITE" id="PS50109"/>
    </source>
</evidence>
<feature type="transmembrane region" description="Helical" evidence="13">
    <location>
        <begin position="186"/>
        <end position="209"/>
    </location>
</feature>
<dbReference type="PANTHER" id="PTHR45436">
    <property type="entry name" value="SENSOR HISTIDINE KINASE YKOH"/>
    <property type="match status" value="1"/>
</dbReference>
<evidence type="ECO:0000313" key="17">
    <source>
        <dbReference type="Proteomes" id="UP000320235"/>
    </source>
</evidence>
<feature type="domain" description="HAMP" evidence="15">
    <location>
        <begin position="210"/>
        <end position="272"/>
    </location>
</feature>
<proteinExistence type="predicted"/>
<keyword evidence="8 16" id="KW-0418">Kinase</keyword>
<dbReference type="FunFam" id="3.30.565.10:FF:000006">
    <property type="entry name" value="Sensor histidine kinase WalK"/>
    <property type="match status" value="1"/>
</dbReference>
<dbReference type="GO" id="GO:0005509">
    <property type="term" value="F:calcium ion binding"/>
    <property type="evidence" value="ECO:0007669"/>
    <property type="project" value="UniProtKB-ARBA"/>
</dbReference>
<dbReference type="InterPro" id="IPR004358">
    <property type="entry name" value="Sig_transdc_His_kin-like_C"/>
</dbReference>
<dbReference type="GO" id="GO:0000155">
    <property type="term" value="F:phosphorelay sensor kinase activity"/>
    <property type="evidence" value="ECO:0007669"/>
    <property type="project" value="InterPro"/>
</dbReference>
<comment type="subcellular location">
    <subcellularLocation>
        <location evidence="3">Cell membrane</location>
    </subcellularLocation>
</comment>
<comment type="catalytic activity">
    <reaction evidence="1">
        <text>ATP + protein L-histidine = ADP + protein N-phospho-L-histidine.</text>
        <dbReference type="EC" id="2.7.13.3"/>
    </reaction>
</comment>
<organism evidence="16 17">
    <name type="scientific">Microbacterium kyungheense</name>
    <dbReference type="NCBI Taxonomy" id="1263636"/>
    <lineage>
        <taxon>Bacteria</taxon>
        <taxon>Bacillati</taxon>
        <taxon>Actinomycetota</taxon>
        <taxon>Actinomycetes</taxon>
        <taxon>Micrococcales</taxon>
        <taxon>Microbacteriaceae</taxon>
        <taxon>Microbacterium</taxon>
    </lineage>
</organism>
<evidence type="ECO:0000256" key="3">
    <source>
        <dbReference type="ARBA" id="ARBA00004236"/>
    </source>
</evidence>
<evidence type="ECO:0000256" key="1">
    <source>
        <dbReference type="ARBA" id="ARBA00000085"/>
    </source>
</evidence>
<dbReference type="RefSeq" id="WP_246093424.1">
    <property type="nucleotide sequence ID" value="NZ_BAABLH010000004.1"/>
</dbReference>
<protein>
    <recommendedName>
        <fullName evidence="4">histidine kinase</fullName>
        <ecNumber evidence="4">2.7.13.3</ecNumber>
    </recommendedName>
</protein>
<dbReference type="SMART" id="SM00388">
    <property type="entry name" value="HisKA"/>
    <property type="match status" value="1"/>
</dbReference>
<dbReference type="CDD" id="cd00082">
    <property type="entry name" value="HisKA"/>
    <property type="match status" value="1"/>
</dbReference>
<dbReference type="InterPro" id="IPR003661">
    <property type="entry name" value="HisK_dim/P_dom"/>
</dbReference>
<dbReference type="Gene3D" id="1.10.287.130">
    <property type="match status" value="1"/>
</dbReference>
<accession>A0A543F1G3</accession>
<reference evidence="16 17" key="1">
    <citation type="submission" date="2019-06" db="EMBL/GenBank/DDBJ databases">
        <title>Sequencing the genomes of 1000 actinobacteria strains.</title>
        <authorList>
            <person name="Klenk H.-P."/>
        </authorList>
    </citation>
    <scope>NUCLEOTIDE SEQUENCE [LARGE SCALE GENOMIC DNA]</scope>
    <source>
        <strain evidence="16 17">DSM 105492</strain>
    </source>
</reference>
<comment type="cofactor">
    <cofactor evidence="2">
        <name>a divalent metal cation</name>
        <dbReference type="ChEBI" id="CHEBI:60240"/>
    </cofactor>
</comment>
<gene>
    <name evidence="16" type="ORF">FB391_1714</name>
</gene>
<dbReference type="SMART" id="SM00387">
    <property type="entry name" value="HATPase_c"/>
    <property type="match status" value="1"/>
</dbReference>
<evidence type="ECO:0000313" key="16">
    <source>
        <dbReference type="EMBL" id="TQM27687.1"/>
    </source>
</evidence>
<dbReference type="InterPro" id="IPR050428">
    <property type="entry name" value="TCS_sensor_his_kinase"/>
</dbReference>
<dbReference type="CDD" id="cd00075">
    <property type="entry name" value="HATPase"/>
    <property type="match status" value="1"/>
</dbReference>
<feature type="region of interest" description="Disordered" evidence="12">
    <location>
        <begin position="1"/>
        <end position="25"/>
    </location>
</feature>
<keyword evidence="7 13" id="KW-0812">Transmembrane</keyword>